<feature type="transmembrane region" description="Helical" evidence="9">
    <location>
        <begin position="280"/>
        <end position="301"/>
    </location>
</feature>
<evidence type="ECO:0000256" key="8">
    <source>
        <dbReference type="ARBA" id="ARBA00023180"/>
    </source>
</evidence>
<evidence type="ECO:0000256" key="7">
    <source>
        <dbReference type="ARBA" id="ARBA00023170"/>
    </source>
</evidence>
<dbReference type="PANTHER" id="PTHR42643">
    <property type="entry name" value="IONOTROPIC RECEPTOR 20A-RELATED"/>
    <property type="match status" value="1"/>
</dbReference>
<evidence type="ECO:0000256" key="9">
    <source>
        <dbReference type="SAM" id="Phobius"/>
    </source>
</evidence>
<keyword evidence="3" id="KW-1003">Cell membrane</keyword>
<proteinExistence type="inferred from homology"/>
<dbReference type="EnsemblMetazoa" id="XM_024225710.1">
    <property type="protein sequence ID" value="XP_024081478.1"/>
    <property type="gene ID" value="LOC106662468"/>
</dbReference>
<comment type="subcellular location">
    <subcellularLocation>
        <location evidence="1">Cell membrane</location>
        <topology evidence="1">Multi-pass membrane protein</topology>
    </subcellularLocation>
</comment>
<comment type="similarity">
    <text evidence="2">Belongs to the glutamate-gated ion channel (TC 1.A.10.1) family.</text>
</comment>
<dbReference type="SUPFAM" id="SSF53850">
    <property type="entry name" value="Periplasmic binding protein-like II"/>
    <property type="match status" value="1"/>
</dbReference>
<dbReference type="GeneID" id="106662468"/>
<dbReference type="Pfam" id="PF00060">
    <property type="entry name" value="Lig_chan"/>
    <property type="match status" value="1"/>
</dbReference>
<feature type="chain" id="PRO_5035233094" description="Ionotropic glutamate receptor C-terminal domain-containing protein" evidence="10">
    <location>
        <begin position="18"/>
        <end position="577"/>
    </location>
</feature>
<dbReference type="AlphaFoldDB" id="A0A8I6SG60"/>
<keyword evidence="7" id="KW-0675">Receptor</keyword>
<dbReference type="PANTHER" id="PTHR42643:SF40">
    <property type="entry name" value="IONOTROPIC RECEPTOR 41A-RELATED"/>
    <property type="match status" value="1"/>
</dbReference>
<dbReference type="Gene3D" id="3.40.190.10">
    <property type="entry name" value="Periplasmic binding protein-like II"/>
    <property type="match status" value="1"/>
</dbReference>
<dbReference type="Proteomes" id="UP000494040">
    <property type="component" value="Unassembled WGS sequence"/>
</dbReference>
<keyword evidence="4 9" id="KW-0812">Transmembrane</keyword>
<keyword evidence="5 9" id="KW-1133">Transmembrane helix</keyword>
<accession>A0A8I6SG60</accession>
<keyword evidence="13" id="KW-1185">Reference proteome</keyword>
<feature type="domain" description="Ionotropic glutamate receptor C-terminal" evidence="11">
    <location>
        <begin position="280"/>
        <end position="555"/>
    </location>
</feature>
<evidence type="ECO:0000256" key="4">
    <source>
        <dbReference type="ARBA" id="ARBA00022692"/>
    </source>
</evidence>
<feature type="transmembrane region" description="Helical" evidence="9">
    <location>
        <begin position="549"/>
        <end position="569"/>
    </location>
</feature>
<evidence type="ECO:0000259" key="11">
    <source>
        <dbReference type="Pfam" id="PF00060"/>
    </source>
</evidence>
<evidence type="ECO:0000256" key="3">
    <source>
        <dbReference type="ARBA" id="ARBA00022475"/>
    </source>
</evidence>
<dbReference type="InterPro" id="IPR052192">
    <property type="entry name" value="Insect_Ionotropic_Sensory_Rcpt"/>
</dbReference>
<evidence type="ECO:0000256" key="1">
    <source>
        <dbReference type="ARBA" id="ARBA00004651"/>
    </source>
</evidence>
<keyword evidence="6 9" id="KW-0472">Membrane</keyword>
<evidence type="ECO:0000256" key="2">
    <source>
        <dbReference type="ARBA" id="ARBA00008685"/>
    </source>
</evidence>
<evidence type="ECO:0000256" key="10">
    <source>
        <dbReference type="SAM" id="SignalP"/>
    </source>
</evidence>
<reference evidence="12" key="1">
    <citation type="submission" date="2022-01" db="UniProtKB">
        <authorList>
            <consortium name="EnsemblMetazoa"/>
        </authorList>
    </citation>
    <scope>IDENTIFICATION</scope>
</reference>
<feature type="signal peptide" evidence="10">
    <location>
        <begin position="1"/>
        <end position="17"/>
    </location>
</feature>
<organism evidence="12 13">
    <name type="scientific">Cimex lectularius</name>
    <name type="common">Bed bug</name>
    <name type="synonym">Acanthia lectularia</name>
    <dbReference type="NCBI Taxonomy" id="79782"/>
    <lineage>
        <taxon>Eukaryota</taxon>
        <taxon>Metazoa</taxon>
        <taxon>Ecdysozoa</taxon>
        <taxon>Arthropoda</taxon>
        <taxon>Hexapoda</taxon>
        <taxon>Insecta</taxon>
        <taxon>Pterygota</taxon>
        <taxon>Neoptera</taxon>
        <taxon>Paraneoptera</taxon>
        <taxon>Hemiptera</taxon>
        <taxon>Heteroptera</taxon>
        <taxon>Panheteroptera</taxon>
        <taxon>Cimicomorpha</taxon>
        <taxon>Cimicidae</taxon>
        <taxon>Cimex</taxon>
    </lineage>
</organism>
<dbReference type="RefSeq" id="XP_024081478.1">
    <property type="nucleotide sequence ID" value="XM_024225710.1"/>
</dbReference>
<dbReference type="GO" id="GO:0015276">
    <property type="term" value="F:ligand-gated monoatomic ion channel activity"/>
    <property type="evidence" value="ECO:0007669"/>
    <property type="project" value="InterPro"/>
</dbReference>
<evidence type="ECO:0000313" key="12">
    <source>
        <dbReference type="EnsemblMetazoa" id="XP_024081478.1"/>
    </source>
</evidence>
<evidence type="ECO:0000256" key="6">
    <source>
        <dbReference type="ARBA" id="ARBA00023136"/>
    </source>
</evidence>
<dbReference type="GO" id="GO:0005886">
    <property type="term" value="C:plasma membrane"/>
    <property type="evidence" value="ECO:0007669"/>
    <property type="project" value="UniProtKB-SubCell"/>
</dbReference>
<name>A0A8I6SG60_CIMLE</name>
<keyword evidence="8" id="KW-0325">Glycoprotein</keyword>
<protein>
    <recommendedName>
        <fullName evidence="11">Ionotropic glutamate receptor C-terminal domain-containing protein</fullName>
    </recommendedName>
</protein>
<dbReference type="OrthoDB" id="8182981at2759"/>
<evidence type="ECO:0000313" key="13">
    <source>
        <dbReference type="Proteomes" id="UP000494040"/>
    </source>
</evidence>
<sequence length="577" mass="66726">MFKTFITIFLLFQATKCLEINMDFTINDQLSKLAHQIIRNYFDKNKCIIIIKEDNLLTDFPRGHNAFMQILTEDLCFDELAKSNILQAFSQNCYGYIIQISNPECFMKIWTEMLYLSIQRPNPKIFYLPVVKNETTNISHDIYSMRETEISDKILVAEYSADPSVRLMAFNYVPYAHKDPYDGFEIELFKLFCMKYNCTLEFIDDGFFWGSIYKNGTGNGINGLVYTDKSDFGVAAYFLWMEEFMYIDYSHSYLRGAVTLLVPKPIPLSGWKVPFLPFDIKMWCTYVLTIIVATIFMYLITSATMKYTRFKEAIIRKKQFIAIEDSLLRIIGMSVLQQPSIPLVPHTPIRHLFTSLEMFYFILTTCYCAKLSSYLTVPLFTKPIDTFHELAAQNFPWAAYHEAFVYALQFADDPEVKTVVNNFHKMDMEGLKEAARSGKYGLTLERCPSGHYSEHEHITLEVIDNSHIMAENLFGSPVVAVIRKASPYKEKLDKFISLALDGGLFKAWEVKAALLYLNSRKQLAIELSRSLTRKSEPKKLTLNHIQGTFIIYGSGVIISFMILICECVYGKRERLNH</sequence>
<keyword evidence="10" id="KW-0732">Signal</keyword>
<dbReference type="InterPro" id="IPR001320">
    <property type="entry name" value="Iontro_rcpt_C"/>
</dbReference>
<dbReference type="GO" id="GO:0050906">
    <property type="term" value="P:detection of stimulus involved in sensory perception"/>
    <property type="evidence" value="ECO:0007669"/>
    <property type="project" value="UniProtKB-ARBA"/>
</dbReference>
<evidence type="ECO:0000256" key="5">
    <source>
        <dbReference type="ARBA" id="ARBA00022989"/>
    </source>
</evidence>
<dbReference type="Gene3D" id="1.10.287.70">
    <property type="match status" value="1"/>
</dbReference>
<feature type="transmembrane region" description="Helical" evidence="9">
    <location>
        <begin position="358"/>
        <end position="380"/>
    </location>
</feature>